<sequence>MAQLAKAFLNGDRLGHVREQRNIKCATPGRPCVKTRFLATFRPYL</sequence>
<evidence type="ECO:0000313" key="1">
    <source>
        <dbReference type="EMBL" id="GBH14958.1"/>
    </source>
</evidence>
<dbReference type="Proteomes" id="UP000248291">
    <property type="component" value="Unassembled WGS sequence"/>
</dbReference>
<gene>
    <name evidence="1" type="ORF">KPSA3_00874</name>
</gene>
<organism evidence="1 2">
    <name type="scientific">Pseudomonas syringae pv. actinidiae</name>
    <dbReference type="NCBI Taxonomy" id="103796"/>
    <lineage>
        <taxon>Bacteria</taxon>
        <taxon>Pseudomonadati</taxon>
        <taxon>Pseudomonadota</taxon>
        <taxon>Gammaproteobacteria</taxon>
        <taxon>Pseudomonadales</taxon>
        <taxon>Pseudomonadaceae</taxon>
        <taxon>Pseudomonas</taxon>
        <taxon>Pseudomonas syringae</taxon>
    </lineage>
</organism>
<evidence type="ECO:0000313" key="2">
    <source>
        <dbReference type="Proteomes" id="UP000248291"/>
    </source>
</evidence>
<comment type="caution">
    <text evidence="1">The sequence shown here is derived from an EMBL/GenBank/DDBJ whole genome shotgun (WGS) entry which is preliminary data.</text>
</comment>
<name>A0AAN4TIT4_PSESF</name>
<dbReference type="AlphaFoldDB" id="A0AAN4TIT4"/>
<proteinExistence type="predicted"/>
<dbReference type="EMBL" id="BGKA01000025">
    <property type="protein sequence ID" value="GBH14958.1"/>
    <property type="molecule type" value="Genomic_DNA"/>
</dbReference>
<reference evidence="1 2" key="1">
    <citation type="submission" date="2018-04" db="EMBL/GenBank/DDBJ databases">
        <title>Draft genome sequence of Pseudomonas syringae pv. actinidiae biovar 3 strains isolated from kiwifruit in Kagawa prefecture.</title>
        <authorList>
            <person name="Tabuchi M."/>
            <person name="Saito M."/>
            <person name="Fujiwara S."/>
            <person name="Sasa N."/>
            <person name="Akimitsu K."/>
            <person name="Gomi K."/>
            <person name="Konishi-Sugita S."/>
            <person name="Hamano K."/>
            <person name="Kataoka I."/>
        </authorList>
    </citation>
    <scope>NUCLEOTIDE SEQUENCE [LARGE SCALE GENOMIC DNA]</scope>
    <source>
        <strain evidence="1 2">MAFF212211</strain>
    </source>
</reference>
<accession>A0AAN4TIT4</accession>
<protein>
    <submittedName>
        <fullName evidence="1">Uncharacterized protein</fullName>
    </submittedName>
</protein>